<name>A0A0A8VHT3_YERRU</name>
<gene>
    <name evidence="1" type="ORF">CSF007_10940</name>
</gene>
<reference evidence="1" key="1">
    <citation type="journal article" date="2015" name="Genome Announc.">
        <title>Complete Genome Sequence of Yersinia ruckeri Strain CSF007-82, Etiologic Agent of Red Mouth Disease in Salmonid Fish.</title>
        <authorList>
            <person name="Nelson M.C."/>
            <person name="LaPatra S.E."/>
            <person name="Welch T.J."/>
            <person name="Graf J."/>
        </authorList>
    </citation>
    <scope>NUCLEOTIDE SEQUENCE</scope>
    <source>
        <strain evidence="1">CSF007-82</strain>
    </source>
</reference>
<proteinExistence type="predicted"/>
<accession>A0A0A8VHT3</accession>
<sequence>MVTDNAHCQISNLISIALWLPVVDRPDCGADITRITASRFDDACQLENVVAHRVTSRATIL</sequence>
<organism evidence="1">
    <name type="scientific">Yersinia ruckeri</name>
    <dbReference type="NCBI Taxonomy" id="29486"/>
    <lineage>
        <taxon>Bacteria</taxon>
        <taxon>Pseudomonadati</taxon>
        <taxon>Pseudomonadota</taxon>
        <taxon>Gammaproteobacteria</taxon>
        <taxon>Enterobacterales</taxon>
        <taxon>Yersiniaceae</taxon>
        <taxon>Yersinia</taxon>
    </lineage>
</organism>
<dbReference type="EMBL" id="LN681231">
    <property type="protein sequence ID" value="CEK27938.1"/>
    <property type="molecule type" value="Genomic_DNA"/>
</dbReference>
<protein>
    <submittedName>
        <fullName evidence="1">Uncharacterized protein</fullName>
    </submittedName>
</protein>
<dbReference type="AlphaFoldDB" id="A0A0A8VHT3"/>
<evidence type="ECO:0000313" key="1">
    <source>
        <dbReference type="EMBL" id="CEK27938.1"/>
    </source>
</evidence>